<name>A0ACB9PQM4_BAUVA</name>
<evidence type="ECO:0000313" key="2">
    <source>
        <dbReference type="Proteomes" id="UP000828941"/>
    </source>
</evidence>
<dbReference type="EMBL" id="CM039429">
    <property type="protein sequence ID" value="KAI4348875.1"/>
    <property type="molecule type" value="Genomic_DNA"/>
</dbReference>
<proteinExistence type="predicted"/>
<gene>
    <name evidence="1" type="ORF">L6164_009543</name>
</gene>
<dbReference type="Proteomes" id="UP000828941">
    <property type="component" value="Chromosome 4"/>
</dbReference>
<sequence>MERGWKPNVEISPNCPRCGSSNTKFCYYNNYSLTQPRYFCKACRRYWTKGGSLRNVPVGGGCRKNRRANRIVRQATDSVPSRNGAADNSTGHSYDQRKNPSCSSSVVSDSPRIDLAVVYANFLDQKPDSRAGREKPEMETVLDPSVEYISSFSNTEVIPTLAIPEELGFSGCLNMSQHSIESHFSEGNQLYYCGFNSMQGHEEDRIVKYSASHDTINFELPPLPGEESGSHDMMWSNSEMMVNHDLQATQPPAFGTEIHDPELLMGDWSPLDLPRDASFSRP</sequence>
<accession>A0ACB9PQM4</accession>
<reference evidence="1 2" key="1">
    <citation type="journal article" date="2022" name="DNA Res.">
        <title>Chromosomal-level genome assembly of the orchid tree Bauhinia variegata (Leguminosae; Cercidoideae) supports the allotetraploid origin hypothesis of Bauhinia.</title>
        <authorList>
            <person name="Zhong Y."/>
            <person name="Chen Y."/>
            <person name="Zheng D."/>
            <person name="Pang J."/>
            <person name="Liu Y."/>
            <person name="Luo S."/>
            <person name="Meng S."/>
            <person name="Qian L."/>
            <person name="Wei D."/>
            <person name="Dai S."/>
            <person name="Zhou R."/>
        </authorList>
    </citation>
    <scope>NUCLEOTIDE SEQUENCE [LARGE SCALE GENOMIC DNA]</scope>
    <source>
        <strain evidence="1">BV-YZ2020</strain>
    </source>
</reference>
<protein>
    <submittedName>
        <fullName evidence="1">Uncharacterized protein</fullName>
    </submittedName>
</protein>
<evidence type="ECO:0000313" key="1">
    <source>
        <dbReference type="EMBL" id="KAI4348875.1"/>
    </source>
</evidence>
<keyword evidence="2" id="KW-1185">Reference proteome</keyword>
<comment type="caution">
    <text evidence="1">The sequence shown here is derived from an EMBL/GenBank/DDBJ whole genome shotgun (WGS) entry which is preliminary data.</text>
</comment>
<organism evidence="1 2">
    <name type="scientific">Bauhinia variegata</name>
    <name type="common">Purple orchid tree</name>
    <name type="synonym">Phanera variegata</name>
    <dbReference type="NCBI Taxonomy" id="167791"/>
    <lineage>
        <taxon>Eukaryota</taxon>
        <taxon>Viridiplantae</taxon>
        <taxon>Streptophyta</taxon>
        <taxon>Embryophyta</taxon>
        <taxon>Tracheophyta</taxon>
        <taxon>Spermatophyta</taxon>
        <taxon>Magnoliopsida</taxon>
        <taxon>eudicotyledons</taxon>
        <taxon>Gunneridae</taxon>
        <taxon>Pentapetalae</taxon>
        <taxon>rosids</taxon>
        <taxon>fabids</taxon>
        <taxon>Fabales</taxon>
        <taxon>Fabaceae</taxon>
        <taxon>Cercidoideae</taxon>
        <taxon>Cercideae</taxon>
        <taxon>Bauhiniinae</taxon>
        <taxon>Bauhinia</taxon>
    </lineage>
</organism>